<dbReference type="AlphaFoldDB" id="A0A5K1FRD0"/>
<proteinExistence type="predicted"/>
<dbReference type="PANTHER" id="PTHR33710">
    <property type="entry name" value="BNAC02G09200D PROTEIN"/>
    <property type="match status" value="1"/>
</dbReference>
<reference evidence="2" key="1">
    <citation type="submission" date="2019-09" db="EMBL/GenBank/DDBJ databases">
        <authorList>
            <person name="Zhang L."/>
        </authorList>
    </citation>
    <scope>NUCLEOTIDE SEQUENCE</scope>
</reference>
<evidence type="ECO:0000313" key="2">
    <source>
        <dbReference type="EMBL" id="VVW65739.1"/>
    </source>
</evidence>
<dbReference type="InterPro" id="IPR036691">
    <property type="entry name" value="Endo/exonu/phosph_ase_sf"/>
</dbReference>
<gene>
    <name evidence="2" type="ORF">NYM_LOCUS25813</name>
</gene>
<evidence type="ECO:0000259" key="1">
    <source>
        <dbReference type="Pfam" id="PF03372"/>
    </source>
</evidence>
<dbReference type="InterPro" id="IPR005135">
    <property type="entry name" value="Endo/exonuclease/phosphatase"/>
</dbReference>
<organism evidence="2">
    <name type="scientific">Nymphaea colorata</name>
    <name type="common">pocket water lily</name>
    <dbReference type="NCBI Taxonomy" id="210225"/>
    <lineage>
        <taxon>Eukaryota</taxon>
        <taxon>Viridiplantae</taxon>
        <taxon>Streptophyta</taxon>
        <taxon>Embryophyta</taxon>
        <taxon>Tracheophyta</taxon>
        <taxon>Spermatophyta</taxon>
        <taxon>Magnoliopsida</taxon>
        <taxon>Nymphaeales</taxon>
        <taxon>Nymphaeaceae</taxon>
        <taxon>Nymphaea</taxon>
    </lineage>
</organism>
<protein>
    <recommendedName>
        <fullName evidence="1">Endonuclease/exonuclease/phosphatase domain-containing protein</fullName>
    </recommendedName>
</protein>
<dbReference type="Gene3D" id="3.60.10.10">
    <property type="entry name" value="Endonuclease/exonuclease/phosphatase"/>
    <property type="match status" value="1"/>
</dbReference>
<dbReference type="PANTHER" id="PTHR33710:SF64">
    <property type="entry name" value="ENDONUCLEASE_EXONUCLEASE_PHOSPHATASE DOMAIN-CONTAINING PROTEIN"/>
    <property type="match status" value="1"/>
</dbReference>
<dbReference type="SUPFAM" id="SSF56219">
    <property type="entry name" value="DNase I-like"/>
    <property type="match status" value="1"/>
</dbReference>
<dbReference type="GO" id="GO:0003824">
    <property type="term" value="F:catalytic activity"/>
    <property type="evidence" value="ECO:0007669"/>
    <property type="project" value="InterPro"/>
</dbReference>
<dbReference type="EMBL" id="LR721786">
    <property type="protein sequence ID" value="VVW65739.1"/>
    <property type="molecule type" value="Genomic_DNA"/>
</dbReference>
<dbReference type="Pfam" id="PF03372">
    <property type="entry name" value="Exo_endo_phos"/>
    <property type="match status" value="1"/>
</dbReference>
<dbReference type="Gramene" id="NC8G0218890.1">
    <property type="protein sequence ID" value="NC8G0218890.1:cds"/>
    <property type="gene ID" value="NC8G0218890"/>
</dbReference>
<name>A0A5K1FRD0_9MAGN</name>
<feature type="domain" description="Endonuclease/exonuclease/phosphatase" evidence="1">
    <location>
        <begin position="5"/>
        <end position="212"/>
    </location>
</feature>
<accession>A0A5K1FRD0</accession>
<sequence length="356" mass="40143">MSARYRRRYLSSWVHQHEPSVLIVVETKLSVISHACVYTLLRQPSFRFLPANGVAGGILLAWSPPLTGVVVHVGRYSISTSLNGLWPKGPVLITAIYGPCVGALHGQLLAELHHVRQLAASPWLLAGDFNCLLSPADSSSPITSGPSMSPFRSFVDEFSHFDVLLNNGKFTWSNNMNPPILRRLDRIFLSPELFSAFPSSSLVLGPRYLSDHASLLLSLLRGRAGTGSAKFRFELWWLRDESFVATVSNWWARIVNGRWAAFRLSRKLHSIRKEVFAGKRIFWSGKFSEVSVWDEEILSLQSSDNISAGQSSRLLCLQCLAQEWRIRESIHRLQCFKLGWLAYGYQNSRFFYLAAS</sequence>